<dbReference type="EC" id="3.1.26.11" evidence="4"/>
<evidence type="ECO:0000256" key="9">
    <source>
        <dbReference type="ARBA" id="ARBA00022801"/>
    </source>
</evidence>
<feature type="compositionally biased region" description="Basic residues" evidence="11">
    <location>
        <begin position="167"/>
        <end position="181"/>
    </location>
</feature>
<evidence type="ECO:0000256" key="8">
    <source>
        <dbReference type="ARBA" id="ARBA00022759"/>
    </source>
</evidence>
<evidence type="ECO:0000256" key="4">
    <source>
        <dbReference type="ARBA" id="ARBA00012477"/>
    </source>
</evidence>
<keyword evidence="10" id="KW-0862">Zinc</keyword>
<dbReference type="GO" id="GO:0046872">
    <property type="term" value="F:metal ion binding"/>
    <property type="evidence" value="ECO:0007669"/>
    <property type="project" value="UniProtKB-KW"/>
</dbReference>
<sequence length="843" mass="93332">MSTTVEIAIAPALDTPGTTIFVHNEGRNYLFGRMPEGAQRAFASRRLNTGSAEHIFLTGTHCWENLGGLIGFLLTVAAIEETSQAARLLNNAQRAKNGRPVFEKVYEGLKIHGTHNLSHILAACRSGIFRQKLKVRAIECMEDPRATGADMLTPDWEDDAIRVWKLPTRRARSSNPPKRRRSSGEARPDGAGALPDALQETTASALASLDPEVAAFILESVMFEDQDTPPLWVSRKLSQLKPTDKALKLVKNTLSVYRGPYVTSENTDIPDPDGTAFVWTTSDSGEEAIDINLLTHMLLPRATYSNTSMSYIVKCRDRRGKFDGKKAAQLGLKPSVHYRMLTAGQSVELDGKTINPQDVMGEPIPGKGFIVADVASRDFLESFLARPEWANADLMANVNIMYWILGPGLASETQIHKFINEHPGIRHVLCSEDTCPNMIVHESPARLQTKLRLIDPERYPMPEFQNQVFFQKPDSKATVELGLVGKQAQLMPHFILEKREAAKFAKLEDALAEVEPDIVAMAKEAQAQATDAALLARIEEEEKDIPNRDADITALGTGSSAPSKYRNVSGTLIRVPGVGNYLLDCGEGTLGQIRRLFGPDEARAILRDLKCIVISHLHADHHLGVPLLVKAWYDQALREGNTANVAIICNNRYRTLLQEVAQVEDIGFHRLRFPGLTLSGAELRTLALPPSEENFGLAGLKRVYVNHCWKAAATELELTSGLRIAYSGDCRPSADFARECRGAHLLVHECTFGDDMADLALAKKHSTMGEALHVARQMRARRTLLTHFSQRYTKRSKLTHGMAQDQEQVFLLATDFMSVKLGDFRKAACFLPAVQRLIESLPE</sequence>
<evidence type="ECO:0000256" key="6">
    <source>
        <dbReference type="ARBA" id="ARBA00022722"/>
    </source>
</evidence>
<dbReference type="HOGENOM" id="CLU_006220_0_0_1"/>
<dbReference type="AlphaFoldDB" id="A0A084AKT0"/>
<evidence type="ECO:0000256" key="2">
    <source>
        <dbReference type="ARBA" id="ARBA00001947"/>
    </source>
</evidence>
<dbReference type="Gene3D" id="3.60.15.10">
    <property type="entry name" value="Ribonuclease Z/Hydroxyacylglutathione hydrolase-like"/>
    <property type="match status" value="2"/>
</dbReference>
<dbReference type="GO" id="GO:0042781">
    <property type="term" value="F:3'-tRNA processing endoribonuclease activity"/>
    <property type="evidence" value="ECO:0007669"/>
    <property type="project" value="UniProtKB-EC"/>
</dbReference>
<dbReference type="OrthoDB" id="527344at2759"/>
<dbReference type="CDD" id="cd07718">
    <property type="entry name" value="RNaseZ_ELAC1_ELAC2-C-term-like_MBL-fold"/>
    <property type="match status" value="1"/>
</dbReference>
<keyword evidence="9" id="KW-0378">Hydrolase</keyword>
<evidence type="ECO:0000256" key="1">
    <source>
        <dbReference type="ARBA" id="ARBA00000402"/>
    </source>
</evidence>
<dbReference type="GO" id="GO:0005739">
    <property type="term" value="C:mitochondrion"/>
    <property type="evidence" value="ECO:0007669"/>
    <property type="project" value="TreeGrafter"/>
</dbReference>
<evidence type="ECO:0000259" key="13">
    <source>
        <dbReference type="Pfam" id="PF13691"/>
    </source>
</evidence>
<keyword evidence="7" id="KW-0479">Metal-binding</keyword>
<keyword evidence="6" id="KW-0540">Nuclease</keyword>
<evidence type="ECO:0000259" key="12">
    <source>
        <dbReference type="Pfam" id="PF12706"/>
    </source>
</evidence>
<feature type="region of interest" description="Disordered" evidence="11">
    <location>
        <begin position="167"/>
        <end position="194"/>
    </location>
</feature>
<dbReference type="SUPFAM" id="SSF56281">
    <property type="entry name" value="Metallo-hydrolase/oxidoreductase"/>
    <property type="match status" value="2"/>
</dbReference>
<dbReference type="PANTHER" id="PTHR12553:SF49">
    <property type="entry name" value="ZINC PHOSPHODIESTERASE ELAC PROTEIN 2"/>
    <property type="match status" value="1"/>
</dbReference>
<feature type="domain" description="tRNase Z endonuclease" evidence="13">
    <location>
        <begin position="9"/>
        <end position="68"/>
    </location>
</feature>
<dbReference type="InterPro" id="IPR027794">
    <property type="entry name" value="tRNase_Z_dom"/>
</dbReference>
<keyword evidence="15" id="KW-1185">Reference proteome</keyword>
<comment type="similarity">
    <text evidence="3">Belongs to the RNase Z family.</text>
</comment>
<dbReference type="Pfam" id="PF13691">
    <property type="entry name" value="Lactamase_B_4"/>
    <property type="match status" value="1"/>
</dbReference>
<evidence type="ECO:0000256" key="5">
    <source>
        <dbReference type="ARBA" id="ARBA00022694"/>
    </source>
</evidence>
<dbReference type="Pfam" id="PF12706">
    <property type="entry name" value="Lactamase_B_2"/>
    <property type="match status" value="1"/>
</dbReference>
<dbReference type="InterPro" id="IPR001279">
    <property type="entry name" value="Metallo-B-lactamas"/>
</dbReference>
<evidence type="ECO:0000256" key="7">
    <source>
        <dbReference type="ARBA" id="ARBA00022723"/>
    </source>
</evidence>
<keyword evidence="8" id="KW-0255">Endonuclease</keyword>
<name>A0A084AKT0_STACB</name>
<organism evidence="14 15">
    <name type="scientific">Stachybotrys chartarum (strain CBS 109288 / IBT 7711)</name>
    <name type="common">Toxic black mold</name>
    <name type="synonym">Stilbospora chartarum</name>
    <dbReference type="NCBI Taxonomy" id="1280523"/>
    <lineage>
        <taxon>Eukaryota</taxon>
        <taxon>Fungi</taxon>
        <taxon>Dikarya</taxon>
        <taxon>Ascomycota</taxon>
        <taxon>Pezizomycotina</taxon>
        <taxon>Sordariomycetes</taxon>
        <taxon>Hypocreomycetidae</taxon>
        <taxon>Hypocreales</taxon>
        <taxon>Stachybotryaceae</taxon>
        <taxon>Stachybotrys</taxon>
    </lineage>
</organism>
<dbReference type="InterPro" id="IPR047151">
    <property type="entry name" value="RNZ2-like"/>
</dbReference>
<keyword evidence="5" id="KW-0819">tRNA processing</keyword>
<comment type="catalytic activity">
    <reaction evidence="1">
        <text>Endonucleolytic cleavage of RNA, removing extra 3' nucleotides from tRNA precursor, generating 3' termini of tRNAs. A 3'-hydroxy group is left at the tRNA terminus and a 5'-phosphoryl group is left at the trailer molecule.</text>
        <dbReference type="EC" id="3.1.26.11"/>
    </reaction>
</comment>
<dbReference type="GO" id="GO:1990180">
    <property type="term" value="P:mitochondrial tRNA 3'-end processing"/>
    <property type="evidence" value="ECO:0007669"/>
    <property type="project" value="TreeGrafter"/>
</dbReference>
<dbReference type="PANTHER" id="PTHR12553">
    <property type="entry name" value="ZINC PHOSPHODIESTERASE ELAC PROTEIN 2"/>
    <property type="match status" value="1"/>
</dbReference>
<accession>A0A084AKT0</accession>
<dbReference type="EMBL" id="KL648679">
    <property type="protein sequence ID" value="KEY65909.1"/>
    <property type="molecule type" value="Genomic_DNA"/>
</dbReference>
<evidence type="ECO:0000313" key="15">
    <source>
        <dbReference type="Proteomes" id="UP000028045"/>
    </source>
</evidence>
<dbReference type="InterPro" id="IPR036866">
    <property type="entry name" value="RibonucZ/Hydroxyglut_hydro"/>
</dbReference>
<evidence type="ECO:0000256" key="11">
    <source>
        <dbReference type="SAM" id="MobiDB-lite"/>
    </source>
</evidence>
<feature type="domain" description="Metallo-beta-lactamase" evidence="12">
    <location>
        <begin position="580"/>
        <end position="788"/>
    </location>
</feature>
<comment type="cofactor">
    <cofactor evidence="2">
        <name>Zn(2+)</name>
        <dbReference type="ChEBI" id="CHEBI:29105"/>
    </cofactor>
</comment>
<evidence type="ECO:0000256" key="3">
    <source>
        <dbReference type="ARBA" id="ARBA00007823"/>
    </source>
</evidence>
<protein>
    <recommendedName>
        <fullName evidence="4">ribonuclease Z</fullName>
        <ecNumber evidence="4">3.1.26.11</ecNumber>
    </recommendedName>
</protein>
<evidence type="ECO:0000313" key="14">
    <source>
        <dbReference type="EMBL" id="KEY65909.1"/>
    </source>
</evidence>
<dbReference type="Proteomes" id="UP000028045">
    <property type="component" value="Unassembled WGS sequence"/>
</dbReference>
<gene>
    <name evidence="14" type="ORF">S7711_07940</name>
</gene>
<evidence type="ECO:0000256" key="10">
    <source>
        <dbReference type="ARBA" id="ARBA00022833"/>
    </source>
</evidence>
<reference evidence="14 15" key="1">
    <citation type="journal article" date="2014" name="BMC Genomics">
        <title>Comparative genome sequencing reveals chemotype-specific gene clusters in the toxigenic black mold Stachybotrys.</title>
        <authorList>
            <person name="Semeiks J."/>
            <person name="Borek D."/>
            <person name="Otwinowski Z."/>
            <person name="Grishin N.V."/>
        </authorList>
    </citation>
    <scope>NUCLEOTIDE SEQUENCE [LARGE SCALE GENOMIC DNA]</scope>
    <source>
        <strain evidence="15">CBS 109288 / IBT 7711</strain>
    </source>
</reference>
<proteinExistence type="inferred from homology"/>